<proteinExistence type="predicted"/>
<evidence type="ECO:0000313" key="8">
    <source>
        <dbReference type="Proteomes" id="UP000295277"/>
    </source>
</evidence>
<protein>
    <submittedName>
        <fullName evidence="7">Precorrin-6Y C5,15-methyltransferase (Decarboxylating)</fullName>
    </submittedName>
</protein>
<dbReference type="InterPro" id="IPR050714">
    <property type="entry name" value="Cobalamin_biosynth_MTase"/>
</dbReference>
<comment type="caution">
    <text evidence="7">The sequence shown here is derived from an EMBL/GenBank/DDBJ whole genome shotgun (WGS) entry which is preliminary data.</text>
</comment>
<dbReference type="InterPro" id="IPR014777">
    <property type="entry name" value="4pyrrole_Mease_sub1"/>
</dbReference>
<dbReference type="InterPro" id="IPR012818">
    <property type="entry name" value="CbiE"/>
</dbReference>
<dbReference type="InterPro" id="IPR035996">
    <property type="entry name" value="4pyrrol_Methylase_sf"/>
</dbReference>
<keyword evidence="2" id="KW-0169">Cobalamin biosynthesis</keyword>
<evidence type="ECO:0000256" key="3">
    <source>
        <dbReference type="ARBA" id="ARBA00022603"/>
    </source>
</evidence>
<evidence type="ECO:0000256" key="1">
    <source>
        <dbReference type="ARBA" id="ARBA00004953"/>
    </source>
</evidence>
<evidence type="ECO:0000256" key="4">
    <source>
        <dbReference type="ARBA" id="ARBA00022679"/>
    </source>
</evidence>
<dbReference type="EMBL" id="SLVM01000004">
    <property type="protein sequence ID" value="TCM86580.1"/>
    <property type="molecule type" value="Genomic_DNA"/>
</dbReference>
<dbReference type="SUPFAM" id="SSF53335">
    <property type="entry name" value="S-adenosyl-L-methionine-dependent methyltransferases"/>
    <property type="match status" value="1"/>
</dbReference>
<keyword evidence="4 7" id="KW-0808">Transferase</keyword>
<keyword evidence="3 7" id="KW-0489">Methyltransferase</keyword>
<evidence type="ECO:0000259" key="6">
    <source>
        <dbReference type="Pfam" id="PF00590"/>
    </source>
</evidence>
<dbReference type="PIRSF" id="PIRSF036428">
    <property type="entry name" value="CobL"/>
    <property type="match status" value="1"/>
</dbReference>
<dbReference type="GO" id="GO:0009236">
    <property type="term" value="P:cobalamin biosynthetic process"/>
    <property type="evidence" value="ECO:0007669"/>
    <property type="project" value="UniProtKB-UniPathway"/>
</dbReference>
<organism evidence="7 8">
    <name type="scientific">Rhodovulum steppense</name>
    <dbReference type="NCBI Taxonomy" id="540251"/>
    <lineage>
        <taxon>Bacteria</taxon>
        <taxon>Pseudomonadati</taxon>
        <taxon>Pseudomonadota</taxon>
        <taxon>Alphaproteobacteria</taxon>
        <taxon>Rhodobacterales</taxon>
        <taxon>Paracoccaceae</taxon>
        <taxon>Rhodovulum</taxon>
    </lineage>
</organism>
<dbReference type="InterPro" id="IPR029063">
    <property type="entry name" value="SAM-dependent_MTases_sf"/>
</dbReference>
<sequence>MGLGEDGPDGLPPASRAALEAAEIVMGAPRHLALLPDLAAERIAWPVPFADGLPILQALRGRPVAVLASGDPFWFGAGAVIARHFAPGEWHALPAPSTFSLAAARLGWALETTACLGLHAAPLARLRPHLAPGARALVLVRDGAAVGDLARWLSAQGFGESTLWVMEALGGPRERLRRASAGTLDPGDIAHPVCVGLEVAGTGATVPAASGWPDALFAHDGQITKRPVRALALSALAPRPGEHLWDIGGGSGSVSIEWLGCHPAMQATAIEADPARVARIRANADALGADRLRVVEGRAPEALDDLAPPQAVFIGGGLSEALLSDLWVRLAPGTRLVAHAVTLESEALLARWHGAEGGSLLRIDLAEAQPLGRKRGWRAAYPVVQWSVTR</sequence>
<evidence type="ECO:0000313" key="7">
    <source>
        <dbReference type="EMBL" id="TCM86580.1"/>
    </source>
</evidence>
<dbReference type="InterPro" id="IPR006365">
    <property type="entry name" value="Cbl_synth_CobL"/>
</dbReference>
<dbReference type="Proteomes" id="UP000295277">
    <property type="component" value="Unassembled WGS sequence"/>
</dbReference>
<name>A0A4R1YZ88_9RHOB</name>
<dbReference type="CDD" id="cd11644">
    <property type="entry name" value="Precorrin-6Y-MT"/>
    <property type="match status" value="1"/>
</dbReference>
<dbReference type="NCBIfam" id="TIGR02469">
    <property type="entry name" value="CbiT"/>
    <property type="match status" value="1"/>
</dbReference>
<gene>
    <name evidence="7" type="ORF">EV216_104135</name>
</gene>
<dbReference type="GO" id="GO:0008276">
    <property type="term" value="F:protein methyltransferase activity"/>
    <property type="evidence" value="ECO:0007669"/>
    <property type="project" value="InterPro"/>
</dbReference>
<dbReference type="SUPFAM" id="SSF53790">
    <property type="entry name" value="Tetrapyrrole methylase"/>
    <property type="match status" value="1"/>
</dbReference>
<evidence type="ECO:0000256" key="5">
    <source>
        <dbReference type="ARBA" id="ARBA00022691"/>
    </source>
</evidence>
<dbReference type="Gene3D" id="3.40.50.150">
    <property type="entry name" value="Vaccinia Virus protein VP39"/>
    <property type="match status" value="1"/>
</dbReference>
<accession>A0A4R1YZ88</accession>
<reference evidence="7 8" key="1">
    <citation type="submission" date="2019-03" db="EMBL/GenBank/DDBJ databases">
        <title>Genomic Encyclopedia of Type Strains, Phase IV (KMG-IV): sequencing the most valuable type-strain genomes for metagenomic binning, comparative biology and taxonomic classification.</title>
        <authorList>
            <person name="Goeker M."/>
        </authorList>
    </citation>
    <scope>NUCLEOTIDE SEQUENCE [LARGE SCALE GENOMIC DNA]</scope>
    <source>
        <strain evidence="7 8">DSM 21153</strain>
    </source>
</reference>
<dbReference type="UniPathway" id="UPA00148"/>
<keyword evidence="5" id="KW-0949">S-adenosyl-L-methionine</keyword>
<evidence type="ECO:0000256" key="2">
    <source>
        <dbReference type="ARBA" id="ARBA00022573"/>
    </source>
</evidence>
<dbReference type="InterPro" id="IPR014008">
    <property type="entry name" value="Cbl_synth_MTase_CbiT"/>
</dbReference>
<dbReference type="NCBIfam" id="TIGR02467">
    <property type="entry name" value="CbiE"/>
    <property type="match status" value="1"/>
</dbReference>
<dbReference type="PANTHER" id="PTHR43182">
    <property type="entry name" value="COBALT-PRECORRIN-6B C(15)-METHYLTRANSFERASE (DECARBOXYLATING)"/>
    <property type="match status" value="1"/>
</dbReference>
<dbReference type="InterPro" id="IPR000878">
    <property type="entry name" value="4pyrrol_Mease"/>
</dbReference>
<keyword evidence="8" id="KW-1185">Reference proteome</keyword>
<dbReference type="Pfam" id="PF00590">
    <property type="entry name" value="TP_methylase"/>
    <property type="match status" value="1"/>
</dbReference>
<dbReference type="GO" id="GO:0032259">
    <property type="term" value="P:methylation"/>
    <property type="evidence" value="ECO:0007669"/>
    <property type="project" value="UniProtKB-KW"/>
</dbReference>
<dbReference type="AlphaFoldDB" id="A0A4R1YZ88"/>
<feature type="domain" description="Tetrapyrrole methylase" evidence="6">
    <location>
        <begin position="2"/>
        <end position="184"/>
    </location>
</feature>
<dbReference type="Gene3D" id="3.40.1010.10">
    <property type="entry name" value="Cobalt-precorrin-4 Transmethylase, Domain 1"/>
    <property type="match status" value="1"/>
</dbReference>
<dbReference type="PANTHER" id="PTHR43182:SF1">
    <property type="entry name" value="COBALT-PRECORRIN-7 C(5)-METHYLTRANSFERASE"/>
    <property type="match status" value="1"/>
</dbReference>
<comment type="pathway">
    <text evidence="1">Cofactor biosynthesis; adenosylcobalamin biosynthesis.</text>
</comment>